<evidence type="ECO:0000256" key="7">
    <source>
        <dbReference type="RuleBase" id="RU000416"/>
    </source>
</evidence>
<dbReference type="InterPro" id="IPR031303">
    <property type="entry name" value="C5_meth_CS"/>
</dbReference>
<evidence type="ECO:0000256" key="3">
    <source>
        <dbReference type="ARBA" id="ARBA00022691"/>
    </source>
</evidence>
<dbReference type="Gene3D" id="3.90.120.10">
    <property type="entry name" value="DNA Methylase, subunit A, domain 2"/>
    <property type="match status" value="1"/>
</dbReference>
<dbReference type="GO" id="GO:0003677">
    <property type="term" value="F:DNA binding"/>
    <property type="evidence" value="ECO:0007669"/>
    <property type="project" value="TreeGrafter"/>
</dbReference>
<keyword evidence="1 6" id="KW-0489">Methyltransferase</keyword>
<dbReference type="EC" id="2.1.1.37" evidence="8"/>
<dbReference type="PROSITE" id="PS00095">
    <property type="entry name" value="C5_MTASE_2"/>
    <property type="match status" value="1"/>
</dbReference>
<dbReference type="PANTHER" id="PTHR10629">
    <property type="entry name" value="CYTOSINE-SPECIFIC METHYLTRANSFERASE"/>
    <property type="match status" value="1"/>
</dbReference>
<evidence type="ECO:0000313" key="9">
    <source>
        <dbReference type="EMBL" id="TWH95518.1"/>
    </source>
</evidence>
<comment type="similarity">
    <text evidence="6 7">Belongs to the class I-like SAM-binding methyltransferase superfamily. C5-methyltransferase family.</text>
</comment>
<accession>A0A562KJC6</accession>
<organism evidence="9 10">
    <name type="scientific">Flavobacterium cheniae</name>
    <dbReference type="NCBI Taxonomy" id="295428"/>
    <lineage>
        <taxon>Bacteria</taxon>
        <taxon>Pseudomonadati</taxon>
        <taxon>Bacteroidota</taxon>
        <taxon>Flavobacteriia</taxon>
        <taxon>Flavobacteriales</taxon>
        <taxon>Flavobacteriaceae</taxon>
        <taxon>Flavobacterium</taxon>
    </lineage>
</organism>
<dbReference type="GO" id="GO:0032259">
    <property type="term" value="P:methylation"/>
    <property type="evidence" value="ECO:0007669"/>
    <property type="project" value="UniProtKB-KW"/>
</dbReference>
<dbReference type="GO" id="GO:0044027">
    <property type="term" value="P:negative regulation of gene expression via chromosomal CpG island methylation"/>
    <property type="evidence" value="ECO:0007669"/>
    <property type="project" value="TreeGrafter"/>
</dbReference>
<evidence type="ECO:0000256" key="5">
    <source>
        <dbReference type="ARBA" id="ARBA00047422"/>
    </source>
</evidence>
<sequence>MKTKLNFIDLFAGAGGLSEGFIRAGFTPIAHVEMNKDACDTLRTRTAFHYLKENERVDEYYKYLKGNISRDELWNKIPNHLINSVINKEISPKTLPEIFEKIDEELKGEEVDLVIGGPPCQAYSVAGRARKNMEDDPRNHLYKHYVEFLKRYKPKMFVFENVPGILSANNGEYLEKIFNAVKKQGYHLEKQVLNAKNFNVLQDRKRVIIIGWRKDLKLQYPKFEDKEVQFEVLKHLFSDLPKLKSGQGEWNVSKYAKKTNAYLNATGIRNGIDFTTQHVARYNNENDLEIYRIAVEKWIKDNKRLNYGELPERLIKHSNTKTFSNRFQVVNHKGISHTVVAHICADGHYYIHPDIDQNRSITVREAARIQSFPDDYFFESSRTAAFKQIGNAVPVLMAEGIANKIKEML</sequence>
<evidence type="ECO:0000256" key="1">
    <source>
        <dbReference type="ARBA" id="ARBA00022603"/>
    </source>
</evidence>
<dbReference type="InterPro" id="IPR050390">
    <property type="entry name" value="C5-Methyltransferase"/>
</dbReference>
<dbReference type="Gene3D" id="3.40.50.150">
    <property type="entry name" value="Vaccinia Virus protein VP39"/>
    <property type="match status" value="1"/>
</dbReference>
<dbReference type="RefSeq" id="WP_133607390.1">
    <property type="nucleotide sequence ID" value="NZ_SNZC01000001.1"/>
</dbReference>
<reference evidence="9 10" key="1">
    <citation type="journal article" date="2015" name="Stand. Genomic Sci.">
        <title>Genomic Encyclopedia of Bacterial and Archaeal Type Strains, Phase III: the genomes of soil and plant-associated and newly described type strains.</title>
        <authorList>
            <person name="Whitman W.B."/>
            <person name="Woyke T."/>
            <person name="Klenk H.P."/>
            <person name="Zhou Y."/>
            <person name="Lilburn T.G."/>
            <person name="Beck B.J."/>
            <person name="De Vos P."/>
            <person name="Vandamme P."/>
            <person name="Eisen J.A."/>
            <person name="Garrity G."/>
            <person name="Hugenholtz P."/>
            <person name="Kyrpides N.C."/>
        </authorList>
    </citation>
    <scope>NUCLEOTIDE SEQUENCE [LARGE SCALE GENOMIC DNA]</scope>
    <source>
        <strain evidence="9 10">CGMCC 1.6844</strain>
    </source>
</reference>
<evidence type="ECO:0000256" key="8">
    <source>
        <dbReference type="RuleBase" id="RU000417"/>
    </source>
</evidence>
<dbReference type="EMBL" id="VLKM01000004">
    <property type="protein sequence ID" value="TWH95518.1"/>
    <property type="molecule type" value="Genomic_DNA"/>
</dbReference>
<dbReference type="PANTHER" id="PTHR10629:SF52">
    <property type="entry name" value="DNA (CYTOSINE-5)-METHYLTRANSFERASE 1"/>
    <property type="match status" value="1"/>
</dbReference>
<comment type="catalytic activity">
    <reaction evidence="5 8">
        <text>a 2'-deoxycytidine in DNA + S-adenosyl-L-methionine = a 5-methyl-2'-deoxycytidine in DNA + S-adenosyl-L-homocysteine + H(+)</text>
        <dbReference type="Rhea" id="RHEA:13681"/>
        <dbReference type="Rhea" id="RHEA-COMP:11369"/>
        <dbReference type="Rhea" id="RHEA-COMP:11370"/>
        <dbReference type="ChEBI" id="CHEBI:15378"/>
        <dbReference type="ChEBI" id="CHEBI:57856"/>
        <dbReference type="ChEBI" id="CHEBI:59789"/>
        <dbReference type="ChEBI" id="CHEBI:85452"/>
        <dbReference type="ChEBI" id="CHEBI:85454"/>
        <dbReference type="EC" id="2.1.1.37"/>
    </reaction>
</comment>
<evidence type="ECO:0000313" key="10">
    <source>
        <dbReference type="Proteomes" id="UP000315312"/>
    </source>
</evidence>
<evidence type="ECO:0000256" key="4">
    <source>
        <dbReference type="ARBA" id="ARBA00022747"/>
    </source>
</evidence>
<keyword evidence="4" id="KW-0680">Restriction system</keyword>
<keyword evidence="10" id="KW-1185">Reference proteome</keyword>
<evidence type="ECO:0000256" key="2">
    <source>
        <dbReference type="ARBA" id="ARBA00022679"/>
    </source>
</evidence>
<dbReference type="InterPro" id="IPR018117">
    <property type="entry name" value="C5_DNA_meth_AS"/>
</dbReference>
<dbReference type="InterPro" id="IPR001525">
    <property type="entry name" value="C5_MeTfrase"/>
</dbReference>
<comment type="caution">
    <text evidence="9">The sequence shown here is derived from an EMBL/GenBank/DDBJ whole genome shotgun (WGS) entry which is preliminary data.</text>
</comment>
<dbReference type="PROSITE" id="PS51679">
    <property type="entry name" value="SAM_MT_C5"/>
    <property type="match status" value="1"/>
</dbReference>
<dbReference type="OrthoDB" id="32195at2"/>
<dbReference type="NCBIfam" id="TIGR00675">
    <property type="entry name" value="dcm"/>
    <property type="match status" value="1"/>
</dbReference>
<dbReference type="PROSITE" id="PS00094">
    <property type="entry name" value="C5_MTASE_1"/>
    <property type="match status" value="1"/>
</dbReference>
<proteinExistence type="inferred from homology"/>
<dbReference type="Proteomes" id="UP000315312">
    <property type="component" value="Unassembled WGS sequence"/>
</dbReference>
<dbReference type="SUPFAM" id="SSF53335">
    <property type="entry name" value="S-adenosyl-L-methionine-dependent methyltransferases"/>
    <property type="match status" value="1"/>
</dbReference>
<dbReference type="PRINTS" id="PR00105">
    <property type="entry name" value="C5METTRFRASE"/>
</dbReference>
<feature type="active site" evidence="6">
    <location>
        <position position="120"/>
    </location>
</feature>
<dbReference type="InterPro" id="IPR029063">
    <property type="entry name" value="SAM-dependent_MTases_sf"/>
</dbReference>
<keyword evidence="3 6" id="KW-0949">S-adenosyl-L-methionine</keyword>
<name>A0A562KJC6_9FLAO</name>
<gene>
    <name evidence="9" type="ORF">IP97_01195</name>
</gene>
<protein>
    <recommendedName>
        <fullName evidence="8">Cytosine-specific methyltransferase</fullName>
        <ecNumber evidence="8">2.1.1.37</ecNumber>
    </recommendedName>
</protein>
<dbReference type="GO" id="GO:0003886">
    <property type="term" value="F:DNA (cytosine-5-)-methyltransferase activity"/>
    <property type="evidence" value="ECO:0007669"/>
    <property type="project" value="UniProtKB-EC"/>
</dbReference>
<dbReference type="GO" id="GO:0009307">
    <property type="term" value="P:DNA restriction-modification system"/>
    <property type="evidence" value="ECO:0007669"/>
    <property type="project" value="UniProtKB-KW"/>
</dbReference>
<dbReference type="AlphaFoldDB" id="A0A562KJC6"/>
<dbReference type="Pfam" id="PF00145">
    <property type="entry name" value="DNA_methylase"/>
    <property type="match status" value="2"/>
</dbReference>
<keyword evidence="2 6" id="KW-0808">Transferase</keyword>
<evidence type="ECO:0000256" key="6">
    <source>
        <dbReference type="PROSITE-ProRule" id="PRU01016"/>
    </source>
</evidence>